<dbReference type="SMART" id="SM00344">
    <property type="entry name" value="HTH_ASNC"/>
    <property type="match status" value="1"/>
</dbReference>
<dbReference type="RefSeq" id="WP_075049972.1">
    <property type="nucleotide sequence ID" value="NZ_CP006867.1"/>
</dbReference>
<evidence type="ECO:0000256" key="1">
    <source>
        <dbReference type="ARBA" id="ARBA00023015"/>
    </source>
</evidence>
<evidence type="ECO:0000256" key="4">
    <source>
        <dbReference type="ARBA" id="ARBA00029440"/>
    </source>
</evidence>
<dbReference type="SUPFAM" id="SSF54909">
    <property type="entry name" value="Dimeric alpha+beta barrel"/>
    <property type="match status" value="1"/>
</dbReference>
<dbReference type="OrthoDB" id="6995at2157"/>
<keyword evidence="1" id="KW-0805">Transcription regulation</keyword>
<keyword evidence="3" id="KW-0804">Transcription</keyword>
<sequence>MSPKELDELDYKILSELMKDARKSVREIAKAVNSSPATVHSRLQKLIKKGVIRGFIPLVDSSKVGYPVTAIIMVSAKGEMLRKLEEELRSIKNVIAIYDITGDYDLMIIAKFRDMEGLDVFVKDLLAREEVVKTLTHIAFNVVKEDLRLPL</sequence>
<dbReference type="GO" id="GO:0043565">
    <property type="term" value="F:sequence-specific DNA binding"/>
    <property type="evidence" value="ECO:0007669"/>
    <property type="project" value="InterPro"/>
</dbReference>
<evidence type="ECO:0000313" key="7">
    <source>
        <dbReference type="Proteomes" id="UP000060778"/>
    </source>
</evidence>
<dbReference type="PANTHER" id="PTHR30154:SF34">
    <property type="entry name" value="TRANSCRIPTIONAL REGULATOR AZLB"/>
    <property type="match status" value="1"/>
</dbReference>
<dbReference type="InterPro" id="IPR019887">
    <property type="entry name" value="Tscrpt_reg_AsnC/Lrp_C"/>
</dbReference>
<dbReference type="PANTHER" id="PTHR30154">
    <property type="entry name" value="LEUCINE-RESPONSIVE REGULATORY PROTEIN"/>
    <property type="match status" value="1"/>
</dbReference>
<dbReference type="SUPFAM" id="SSF46785">
    <property type="entry name" value="Winged helix' DNA-binding domain"/>
    <property type="match status" value="1"/>
</dbReference>
<gene>
    <name evidence="6" type="ORF">EYM_05235</name>
</gene>
<dbReference type="PRINTS" id="PR00033">
    <property type="entry name" value="HTHASNC"/>
</dbReference>
<dbReference type="InterPro" id="IPR000485">
    <property type="entry name" value="AsnC-type_HTH_dom"/>
</dbReference>
<keyword evidence="7" id="KW-1185">Reference proteome</keyword>
<protein>
    <submittedName>
        <fullName evidence="6">AsnC family transcriptional regulator</fullName>
    </submittedName>
</protein>
<dbReference type="AlphaFoldDB" id="A0A0U3F6Z3"/>
<dbReference type="CDD" id="cd00090">
    <property type="entry name" value="HTH_ARSR"/>
    <property type="match status" value="1"/>
</dbReference>
<dbReference type="Gene3D" id="3.30.70.920">
    <property type="match status" value="1"/>
</dbReference>
<dbReference type="Proteomes" id="UP000060778">
    <property type="component" value="Chromosome"/>
</dbReference>
<dbReference type="GO" id="GO:0005829">
    <property type="term" value="C:cytosol"/>
    <property type="evidence" value="ECO:0007669"/>
    <property type="project" value="TreeGrafter"/>
</dbReference>
<accession>A0A0U3F6Z3</accession>
<evidence type="ECO:0000256" key="3">
    <source>
        <dbReference type="ARBA" id="ARBA00023163"/>
    </source>
</evidence>
<evidence type="ECO:0000313" key="6">
    <source>
        <dbReference type="EMBL" id="ALU11832.1"/>
    </source>
</evidence>
<evidence type="ECO:0000259" key="5">
    <source>
        <dbReference type="PROSITE" id="PS50956"/>
    </source>
</evidence>
<dbReference type="PROSITE" id="PS50956">
    <property type="entry name" value="HTH_ASNC_2"/>
    <property type="match status" value="1"/>
</dbReference>
<organism evidence="6 7">
    <name type="scientific">Ignicoccus islandicus DSM 13165</name>
    <dbReference type="NCBI Taxonomy" id="940295"/>
    <lineage>
        <taxon>Archaea</taxon>
        <taxon>Thermoproteota</taxon>
        <taxon>Thermoprotei</taxon>
        <taxon>Desulfurococcales</taxon>
        <taxon>Desulfurococcaceae</taxon>
        <taxon>Ignicoccus</taxon>
    </lineage>
</organism>
<dbReference type="EMBL" id="CP006867">
    <property type="protein sequence ID" value="ALU11832.1"/>
    <property type="molecule type" value="Genomic_DNA"/>
</dbReference>
<comment type="pathway">
    <text evidence="4">Amino-acid biosynthesis.</text>
</comment>
<dbReference type="Pfam" id="PF13412">
    <property type="entry name" value="HTH_24"/>
    <property type="match status" value="1"/>
</dbReference>
<dbReference type="InterPro" id="IPR036390">
    <property type="entry name" value="WH_DNA-bd_sf"/>
</dbReference>
<dbReference type="KEGG" id="iis:EYM_05235"/>
<dbReference type="STRING" id="940295.EYM_05235"/>
<reference evidence="6 7" key="1">
    <citation type="submission" date="2013-11" db="EMBL/GenBank/DDBJ databases">
        <title>Comparative genomics of Ignicoccus.</title>
        <authorList>
            <person name="Podar M."/>
        </authorList>
    </citation>
    <scope>NUCLEOTIDE SEQUENCE [LARGE SCALE GENOMIC DNA]</scope>
    <source>
        <strain evidence="6 7">DSM 13165</strain>
    </source>
</reference>
<dbReference type="Gene3D" id="1.10.10.10">
    <property type="entry name" value="Winged helix-like DNA-binding domain superfamily/Winged helix DNA-binding domain"/>
    <property type="match status" value="1"/>
</dbReference>
<name>A0A0U3F6Z3_9CREN</name>
<feature type="domain" description="HTH asnC-type" evidence="5">
    <location>
        <begin position="6"/>
        <end position="67"/>
    </location>
</feature>
<dbReference type="PROSITE" id="PS00519">
    <property type="entry name" value="HTH_ASNC_1"/>
    <property type="match status" value="1"/>
</dbReference>
<dbReference type="InterPro" id="IPR011008">
    <property type="entry name" value="Dimeric_a/b-barrel"/>
</dbReference>
<dbReference type="InterPro" id="IPR036388">
    <property type="entry name" value="WH-like_DNA-bd_sf"/>
</dbReference>
<dbReference type="InterPro" id="IPR019885">
    <property type="entry name" value="Tscrpt_reg_HTH_AsnC-type_CS"/>
</dbReference>
<dbReference type="InterPro" id="IPR011991">
    <property type="entry name" value="ArsR-like_HTH"/>
</dbReference>
<proteinExistence type="predicted"/>
<evidence type="ECO:0000256" key="2">
    <source>
        <dbReference type="ARBA" id="ARBA00023125"/>
    </source>
</evidence>
<dbReference type="GeneID" id="30680431"/>
<dbReference type="InterPro" id="IPR019888">
    <property type="entry name" value="Tscrpt_reg_AsnC-like"/>
</dbReference>
<dbReference type="Pfam" id="PF01037">
    <property type="entry name" value="AsnC_trans_reg"/>
    <property type="match status" value="1"/>
</dbReference>
<dbReference type="GO" id="GO:0043200">
    <property type="term" value="P:response to amino acid"/>
    <property type="evidence" value="ECO:0007669"/>
    <property type="project" value="TreeGrafter"/>
</dbReference>
<keyword evidence="2" id="KW-0238">DNA-binding</keyword>